<feature type="region of interest" description="Disordered" evidence="1">
    <location>
        <begin position="1"/>
        <end position="28"/>
    </location>
</feature>
<dbReference type="EMBL" id="CP039354">
    <property type="protein sequence ID" value="QCE11202.1"/>
    <property type="molecule type" value="Genomic_DNA"/>
</dbReference>
<feature type="compositionally biased region" description="Polar residues" evidence="1">
    <location>
        <begin position="1"/>
        <end position="23"/>
    </location>
</feature>
<accession>A0A4D6NE95</accession>
<proteinExistence type="predicted"/>
<evidence type="ECO:0000313" key="2">
    <source>
        <dbReference type="EMBL" id="QCE11202.1"/>
    </source>
</evidence>
<evidence type="ECO:0000313" key="3">
    <source>
        <dbReference type="Proteomes" id="UP000501690"/>
    </source>
</evidence>
<dbReference type="AlphaFoldDB" id="A0A4D6NE95"/>
<reference evidence="2 3" key="1">
    <citation type="submission" date="2019-04" db="EMBL/GenBank/DDBJ databases">
        <title>An improved genome assembly and genetic linkage map for asparagus bean, Vigna unguiculata ssp. sesquipedialis.</title>
        <authorList>
            <person name="Xia Q."/>
            <person name="Zhang R."/>
            <person name="Dong Y."/>
        </authorList>
    </citation>
    <scope>NUCLEOTIDE SEQUENCE [LARGE SCALE GENOMIC DNA]</scope>
    <source>
        <tissue evidence="2">Leaf</tissue>
    </source>
</reference>
<feature type="region of interest" description="Disordered" evidence="1">
    <location>
        <begin position="62"/>
        <end position="91"/>
    </location>
</feature>
<sequence length="156" mass="16792">MKVATPSSLSLIRNSNFSSNPSRHNADSHRRFATVNHLHLSRRQPPCHHQHSTMLHAPATAIELSSSSSRESRSSSATPCVTARRSNAPPSLATTHHLHAAMEFEHDAAANAPGSCSTSHDASPSSISTCIRTCHQPSPPRLEHQPPCTRIATIAC</sequence>
<dbReference type="Proteomes" id="UP000501690">
    <property type="component" value="Linkage Group LG10"/>
</dbReference>
<protein>
    <submittedName>
        <fullName evidence="2">Uncharacterized protein</fullName>
    </submittedName>
</protein>
<evidence type="ECO:0000256" key="1">
    <source>
        <dbReference type="SAM" id="MobiDB-lite"/>
    </source>
</evidence>
<keyword evidence="3" id="KW-1185">Reference proteome</keyword>
<name>A0A4D6NE95_VIGUN</name>
<organism evidence="2 3">
    <name type="scientific">Vigna unguiculata</name>
    <name type="common">Cowpea</name>
    <dbReference type="NCBI Taxonomy" id="3917"/>
    <lineage>
        <taxon>Eukaryota</taxon>
        <taxon>Viridiplantae</taxon>
        <taxon>Streptophyta</taxon>
        <taxon>Embryophyta</taxon>
        <taxon>Tracheophyta</taxon>
        <taxon>Spermatophyta</taxon>
        <taxon>Magnoliopsida</taxon>
        <taxon>eudicotyledons</taxon>
        <taxon>Gunneridae</taxon>
        <taxon>Pentapetalae</taxon>
        <taxon>rosids</taxon>
        <taxon>fabids</taxon>
        <taxon>Fabales</taxon>
        <taxon>Fabaceae</taxon>
        <taxon>Papilionoideae</taxon>
        <taxon>50 kb inversion clade</taxon>
        <taxon>NPAAA clade</taxon>
        <taxon>indigoferoid/millettioid clade</taxon>
        <taxon>Phaseoleae</taxon>
        <taxon>Vigna</taxon>
    </lineage>
</organism>
<gene>
    <name evidence="2" type="ORF">DEO72_LG10g2435</name>
</gene>